<evidence type="ECO:0000313" key="2">
    <source>
        <dbReference type="EMBL" id="AHG92298.1"/>
    </source>
</evidence>
<dbReference type="OrthoDB" id="9787933at2"/>
<dbReference type="GO" id="GO:0016787">
    <property type="term" value="F:hydrolase activity"/>
    <property type="evidence" value="ECO:0007669"/>
    <property type="project" value="UniProtKB-KW"/>
</dbReference>
<keyword evidence="2" id="KW-0378">Hydrolase</keyword>
<dbReference type="InterPro" id="IPR051049">
    <property type="entry name" value="Dienelactone_hydrolase-like"/>
</dbReference>
<dbReference type="Proteomes" id="UP000019151">
    <property type="component" value="Plasmid 1"/>
</dbReference>
<gene>
    <name evidence="2" type="ORF">J421_4763</name>
</gene>
<dbReference type="Gene3D" id="3.40.50.1820">
    <property type="entry name" value="alpha/beta hydrolase"/>
    <property type="match status" value="1"/>
</dbReference>
<dbReference type="EMBL" id="CP007129">
    <property type="protein sequence ID" value="AHG92298.1"/>
    <property type="molecule type" value="Genomic_DNA"/>
</dbReference>
<evidence type="ECO:0000259" key="1">
    <source>
        <dbReference type="Pfam" id="PF01738"/>
    </source>
</evidence>
<dbReference type="HOGENOM" id="CLU_054590_7_3_0"/>
<feature type="domain" description="Dienelactone hydrolase" evidence="1">
    <location>
        <begin position="17"/>
        <end position="233"/>
    </location>
</feature>
<dbReference type="InParanoid" id="W0RRT9"/>
<dbReference type="KEGG" id="gba:J421_4763"/>
<reference evidence="2 3" key="1">
    <citation type="journal article" date="2014" name="Genome Announc.">
        <title>Genome Sequence and Methylome of Soil Bacterium Gemmatirosa kalamazoonensis KBS708T, a Member of the Rarely Cultivated Gemmatimonadetes Phylum.</title>
        <authorList>
            <person name="Debruyn J.M."/>
            <person name="Radosevich M."/>
            <person name="Wommack K.E."/>
            <person name="Polson S.W."/>
            <person name="Hauser L.J."/>
            <person name="Fawaz M.N."/>
            <person name="Korlach J."/>
            <person name="Tsai Y.C."/>
        </authorList>
    </citation>
    <scope>NUCLEOTIDE SEQUENCE [LARGE SCALE GENOMIC DNA]</scope>
    <source>
        <strain evidence="2 3">KBS708</strain>
        <plasmid evidence="3">Plasmid 1</plasmid>
    </source>
</reference>
<name>W0RRT9_9BACT</name>
<dbReference type="InterPro" id="IPR002925">
    <property type="entry name" value="Dienelactn_hydro"/>
</dbReference>
<dbReference type="InterPro" id="IPR029058">
    <property type="entry name" value="AB_hydrolase_fold"/>
</dbReference>
<dbReference type="Pfam" id="PF01738">
    <property type="entry name" value="DLH"/>
    <property type="match status" value="1"/>
</dbReference>
<dbReference type="PANTHER" id="PTHR46623:SF6">
    <property type="entry name" value="ALPHA_BETA-HYDROLASES SUPERFAMILY PROTEIN"/>
    <property type="match status" value="1"/>
</dbReference>
<dbReference type="SUPFAM" id="SSF53474">
    <property type="entry name" value="alpha/beta-Hydrolases"/>
    <property type="match status" value="1"/>
</dbReference>
<sequence>MTRSEYVDLKVDDGTEMRAFVVHPDGAGPHPGLLLFQEALGVNSQIRGVAERWARQGFVTIAPEMFHRTAPGFEADVLDMTVLMPLLKALTPDGMVADARAAHTWLVARSDVDASRVAAAGFCMGGRAAYLANAELPLAASISYYGGSIAPALLDRAARLHGAQLFFWAGNDQGIPPEQHRAVTDAVRAAGKAFVDVEFSGVNHGFFNEQIPGRHDPAAAAQSWALSVAFLEQTVGR</sequence>
<dbReference type="RefSeq" id="WP_025413645.1">
    <property type="nucleotide sequence ID" value="NZ_CP007129.1"/>
</dbReference>
<dbReference type="PANTHER" id="PTHR46623">
    <property type="entry name" value="CARBOXYMETHYLENEBUTENOLIDASE-RELATED"/>
    <property type="match status" value="1"/>
</dbReference>
<geneLocation type="plasmid" evidence="2 3">
    <name>1</name>
</geneLocation>
<dbReference type="AlphaFoldDB" id="W0RRT9"/>
<accession>W0RRT9</accession>
<protein>
    <submittedName>
        <fullName evidence="2">Dienelactone hydrolase</fullName>
    </submittedName>
</protein>
<evidence type="ECO:0000313" key="3">
    <source>
        <dbReference type="Proteomes" id="UP000019151"/>
    </source>
</evidence>
<keyword evidence="3" id="KW-1185">Reference proteome</keyword>
<organism evidence="2 3">
    <name type="scientific">Gemmatirosa kalamazoonensis</name>
    <dbReference type="NCBI Taxonomy" id="861299"/>
    <lineage>
        <taxon>Bacteria</taxon>
        <taxon>Pseudomonadati</taxon>
        <taxon>Gemmatimonadota</taxon>
        <taxon>Gemmatimonadia</taxon>
        <taxon>Gemmatimonadales</taxon>
        <taxon>Gemmatimonadaceae</taxon>
        <taxon>Gemmatirosa</taxon>
    </lineage>
</organism>
<keyword evidence="2" id="KW-0614">Plasmid</keyword>
<proteinExistence type="predicted"/>